<evidence type="ECO:0000259" key="6">
    <source>
        <dbReference type="PROSITE" id="PS51202"/>
    </source>
</evidence>
<gene>
    <name evidence="7" type="ORF">SAMN05216180_0416</name>
</gene>
<dbReference type="PROSITE" id="PS50949">
    <property type="entry name" value="HTH_GNTR"/>
    <property type="match status" value="1"/>
</dbReference>
<evidence type="ECO:0000256" key="3">
    <source>
        <dbReference type="ARBA" id="ARBA00023163"/>
    </source>
</evidence>
<dbReference type="CDD" id="cd07377">
    <property type="entry name" value="WHTH_GntR"/>
    <property type="match status" value="1"/>
</dbReference>
<dbReference type="OrthoDB" id="226679at2"/>
<feature type="coiled-coil region" evidence="4">
    <location>
        <begin position="99"/>
        <end position="126"/>
    </location>
</feature>
<dbReference type="GO" id="GO:0006813">
    <property type="term" value="P:potassium ion transport"/>
    <property type="evidence" value="ECO:0007669"/>
    <property type="project" value="InterPro"/>
</dbReference>
<dbReference type="InterPro" id="IPR000524">
    <property type="entry name" value="Tscrpt_reg_HTH_GntR"/>
</dbReference>
<keyword evidence="3" id="KW-0804">Transcription</keyword>
<dbReference type="GO" id="GO:0003677">
    <property type="term" value="F:DNA binding"/>
    <property type="evidence" value="ECO:0007669"/>
    <property type="project" value="UniProtKB-KW"/>
</dbReference>
<feature type="domain" description="RCK C-terminal" evidence="6">
    <location>
        <begin position="129"/>
        <end position="213"/>
    </location>
</feature>
<organism evidence="7 8">
    <name type="scientific">Hydrogenoanaerobacterium saccharovorans</name>
    <dbReference type="NCBI Taxonomy" id="474960"/>
    <lineage>
        <taxon>Bacteria</taxon>
        <taxon>Bacillati</taxon>
        <taxon>Bacillota</taxon>
        <taxon>Clostridia</taxon>
        <taxon>Eubacteriales</taxon>
        <taxon>Oscillospiraceae</taxon>
        <taxon>Hydrogenoanaerobacterium</taxon>
    </lineage>
</organism>
<dbReference type="Proteomes" id="UP000199158">
    <property type="component" value="Unassembled WGS sequence"/>
</dbReference>
<dbReference type="GO" id="GO:0008324">
    <property type="term" value="F:monoatomic cation transmembrane transporter activity"/>
    <property type="evidence" value="ECO:0007669"/>
    <property type="project" value="InterPro"/>
</dbReference>
<dbReference type="AlphaFoldDB" id="A0A1H7Z5W4"/>
<dbReference type="Gene3D" id="3.30.70.1450">
    <property type="entry name" value="Regulator of K+ conductance, C-terminal domain"/>
    <property type="match status" value="1"/>
</dbReference>
<dbReference type="PROSITE" id="PS51202">
    <property type="entry name" value="RCK_C"/>
    <property type="match status" value="1"/>
</dbReference>
<dbReference type="InterPro" id="IPR050144">
    <property type="entry name" value="AAE_transporter"/>
</dbReference>
<accession>A0A1H7Z5W4</accession>
<dbReference type="PANTHER" id="PTHR30445">
    <property type="entry name" value="K(+)_H(+) ANTIPORTER SUBUNIT KHTT"/>
    <property type="match status" value="1"/>
</dbReference>
<dbReference type="Gene3D" id="1.10.10.10">
    <property type="entry name" value="Winged helix-like DNA-binding domain superfamily/Winged helix DNA-binding domain"/>
    <property type="match status" value="1"/>
</dbReference>
<dbReference type="Pfam" id="PF02080">
    <property type="entry name" value="TrkA_C"/>
    <property type="match status" value="1"/>
</dbReference>
<evidence type="ECO:0000256" key="4">
    <source>
        <dbReference type="SAM" id="Coils"/>
    </source>
</evidence>
<dbReference type="InterPro" id="IPR036721">
    <property type="entry name" value="RCK_C_sf"/>
</dbReference>
<keyword evidence="8" id="KW-1185">Reference proteome</keyword>
<evidence type="ECO:0000256" key="1">
    <source>
        <dbReference type="ARBA" id="ARBA00023015"/>
    </source>
</evidence>
<dbReference type="PANTHER" id="PTHR30445:SF8">
    <property type="entry name" value="K(+)_H(+) ANTIPORTER SUBUNIT KHTT"/>
    <property type="match status" value="1"/>
</dbReference>
<dbReference type="GO" id="GO:0003700">
    <property type="term" value="F:DNA-binding transcription factor activity"/>
    <property type="evidence" value="ECO:0007669"/>
    <property type="project" value="InterPro"/>
</dbReference>
<dbReference type="STRING" id="474960.SAMN05216180_0416"/>
<proteinExistence type="predicted"/>
<dbReference type="EMBL" id="FOCG01000001">
    <property type="protein sequence ID" value="SEM52857.1"/>
    <property type="molecule type" value="Genomic_DNA"/>
</dbReference>
<name>A0A1H7Z5W4_9FIRM</name>
<reference evidence="7 8" key="1">
    <citation type="submission" date="2016-10" db="EMBL/GenBank/DDBJ databases">
        <authorList>
            <person name="de Groot N.N."/>
        </authorList>
    </citation>
    <scope>NUCLEOTIDE SEQUENCE [LARGE SCALE GENOMIC DNA]</scope>
    <source>
        <strain evidence="7 8">CGMCC 1.5070</strain>
    </source>
</reference>
<evidence type="ECO:0000259" key="5">
    <source>
        <dbReference type="PROSITE" id="PS50949"/>
    </source>
</evidence>
<evidence type="ECO:0000313" key="8">
    <source>
        <dbReference type="Proteomes" id="UP000199158"/>
    </source>
</evidence>
<dbReference type="InterPro" id="IPR006037">
    <property type="entry name" value="RCK_C"/>
</dbReference>
<dbReference type="SUPFAM" id="SSF46785">
    <property type="entry name" value="Winged helix' DNA-binding domain"/>
    <property type="match status" value="1"/>
</dbReference>
<dbReference type="SMART" id="SM00345">
    <property type="entry name" value="HTH_GNTR"/>
    <property type="match status" value="1"/>
</dbReference>
<dbReference type="InterPro" id="IPR036388">
    <property type="entry name" value="WH-like_DNA-bd_sf"/>
</dbReference>
<dbReference type="SUPFAM" id="SSF116726">
    <property type="entry name" value="TrkA C-terminal domain-like"/>
    <property type="match status" value="1"/>
</dbReference>
<keyword evidence="2" id="KW-0238">DNA-binding</keyword>
<protein>
    <submittedName>
        <fullName evidence="7">Transcriptional regulator, GntR family</fullName>
    </submittedName>
</protein>
<sequence>MKKDGVLTMRNNPKPPVYSQVAFDIATKIASGELEENSKFTGRSLMSTEYGVSQETIRRAFKQLADMEIISVQQNIGATVISKEKAVGYIEKFQTGKDIRSLKAELRALLDERDKVNTRIVQLVDKITDLGDRFKSSDPLRNYEFEILPGSKIIGKSIRELEFWQNTEATIVAIKSGGKINLSPGPNAVFEPYDILVVAGKLDSVDRVKNLIK</sequence>
<feature type="domain" description="HTH gntR-type" evidence="5">
    <location>
        <begin position="15"/>
        <end position="83"/>
    </location>
</feature>
<keyword evidence="1" id="KW-0805">Transcription regulation</keyword>
<evidence type="ECO:0000256" key="2">
    <source>
        <dbReference type="ARBA" id="ARBA00023125"/>
    </source>
</evidence>
<keyword evidence="4" id="KW-0175">Coiled coil</keyword>
<evidence type="ECO:0000313" key="7">
    <source>
        <dbReference type="EMBL" id="SEM52857.1"/>
    </source>
</evidence>
<dbReference type="InterPro" id="IPR036390">
    <property type="entry name" value="WH_DNA-bd_sf"/>
</dbReference>
<dbReference type="Pfam" id="PF00392">
    <property type="entry name" value="GntR"/>
    <property type="match status" value="1"/>
</dbReference>